<protein>
    <submittedName>
        <fullName evidence="2">8 kDa glycoprotein</fullName>
    </submittedName>
</protein>
<reference evidence="2" key="1">
    <citation type="submission" date="2008-09" db="EMBL/GenBank/DDBJ databases">
        <title>Genetic variaton of Taeniidae 8 kDa glycoprotein.</title>
        <authorList>
            <person name="Jia W."/>
            <person name="Liu H."/>
            <person name="Yan H."/>
            <person name="Guo A."/>
            <person name="Zhang S."/>
            <person name="Fu B."/>
            <person name="Cai X."/>
        </authorList>
    </citation>
    <scope>NUCLEOTIDE SEQUENCE</scope>
    <source>
        <strain evidence="2">Eg8kDa-11</strain>
    </source>
</reference>
<feature type="chain" id="PRO_5002844153" evidence="1">
    <location>
        <begin position="20"/>
        <end position="85"/>
    </location>
</feature>
<proteinExistence type="predicted"/>
<dbReference type="EMBL" id="FJ205511">
    <property type="protein sequence ID" value="ACI42335.1"/>
    <property type="molecule type" value="Genomic_DNA"/>
</dbReference>
<accession>B6E484</accession>
<name>B6E484_ECHGR</name>
<keyword evidence="1" id="KW-0732">Signal</keyword>
<evidence type="ECO:0000313" key="2">
    <source>
        <dbReference type="EMBL" id="ACI42335.1"/>
    </source>
</evidence>
<sequence>MRVYIVLLALTAFVVEILAEKNKPKDVANSTKKGIESVFKFFYEGSIGKQIAQLPKDWNKTVLEAQGKIRVSLVEYCRGPANETT</sequence>
<organism evidence="2">
    <name type="scientific">Echinococcus granulosus</name>
    <name type="common">Hydatid tapeworm</name>
    <dbReference type="NCBI Taxonomy" id="6210"/>
    <lineage>
        <taxon>Eukaryota</taxon>
        <taxon>Metazoa</taxon>
        <taxon>Spiralia</taxon>
        <taxon>Lophotrochozoa</taxon>
        <taxon>Platyhelminthes</taxon>
        <taxon>Cestoda</taxon>
        <taxon>Eucestoda</taxon>
        <taxon>Cyclophyllidea</taxon>
        <taxon>Taeniidae</taxon>
        <taxon>Echinococcus</taxon>
        <taxon>Echinococcus granulosus group</taxon>
    </lineage>
</organism>
<evidence type="ECO:0000256" key="1">
    <source>
        <dbReference type="SAM" id="SignalP"/>
    </source>
</evidence>
<feature type="signal peptide" evidence="1">
    <location>
        <begin position="1"/>
        <end position="19"/>
    </location>
</feature>
<dbReference type="AlphaFoldDB" id="B6E484"/>